<protein>
    <recommendedName>
        <fullName evidence="2">JmjC domain-containing protein</fullName>
    </recommendedName>
</protein>
<dbReference type="InterPro" id="IPR002110">
    <property type="entry name" value="Ankyrin_rpt"/>
</dbReference>
<evidence type="ECO:0000313" key="4">
    <source>
        <dbReference type="Proteomes" id="UP001178507"/>
    </source>
</evidence>
<dbReference type="PANTHER" id="PTHR12480">
    <property type="entry name" value="ARGININE DEMETHYLASE AND LYSYL-HYDROXYLASE JMJD"/>
    <property type="match status" value="1"/>
</dbReference>
<evidence type="ECO:0000313" key="3">
    <source>
        <dbReference type="EMBL" id="CAJ1398866.1"/>
    </source>
</evidence>
<comment type="caution">
    <text evidence="3">The sequence shown here is derived from an EMBL/GenBank/DDBJ whole genome shotgun (WGS) entry which is preliminary data.</text>
</comment>
<sequence length="506" mass="54464">MALAGLGRAARAHAVAFFGNDLQACKELFRLLDAGAASDWRHAKALLAGRKGLPWQRVWRETLEDPQLFWASDRSHALGAPDLHTPLSCVLLASPRHRLAAMLQKWETGSGTLRKAQQQFLRLPASSLGGLTARKMQEAGPAADPGAAARAAVAEWRRAACALLLDSASAGLVSLADAQGRTALHLAAAAGDVEVVEMLLEHGAQKNAQDVHGRSPAHIAAARRHRDVAAKLMEGDACDAFGHTVRSLLDTLDAESLGPRPKMAEVQAEDVPPERFLRDFVAANRPVLLRNGAAHLEAMRWSDYRQLQQDLGSEQVHAAPVPYAKNLGLPGAIEAPLSQLLSSPKLWRSESAASGAASGAEGEAPCYVFDAAVLRRRSELAEKALPLTRAFMKEHCSHVRQPQFGVGFRGAGAPMHTHHAALNASLAGRKRWFLMPPEVAGWTLDPVAGWEGSEDFERKRKAGLWEVTQEAGDLLFVPEGWGHATILDSYAVGVAQEFVPWSSVNG</sequence>
<dbReference type="SMART" id="SM00248">
    <property type="entry name" value="ANK"/>
    <property type="match status" value="2"/>
</dbReference>
<dbReference type="AlphaFoldDB" id="A0AA36J5J9"/>
<dbReference type="Pfam" id="PF12796">
    <property type="entry name" value="Ank_2"/>
    <property type="match status" value="1"/>
</dbReference>
<name>A0AA36J5J9_9DINO</name>
<feature type="domain" description="JmjC" evidence="2">
    <location>
        <begin position="374"/>
        <end position="506"/>
    </location>
</feature>
<dbReference type="InterPro" id="IPR050910">
    <property type="entry name" value="JMJD6_ArgDemeth/LysHydrox"/>
</dbReference>
<keyword evidence="4" id="KW-1185">Reference proteome</keyword>
<dbReference type="Gene3D" id="2.60.120.650">
    <property type="entry name" value="Cupin"/>
    <property type="match status" value="1"/>
</dbReference>
<dbReference type="PROSITE" id="PS50297">
    <property type="entry name" value="ANK_REP_REGION"/>
    <property type="match status" value="1"/>
</dbReference>
<dbReference type="Pfam" id="PF13621">
    <property type="entry name" value="Cupin_8"/>
    <property type="match status" value="1"/>
</dbReference>
<gene>
    <name evidence="3" type="ORF">EVOR1521_LOCUS22524</name>
</gene>
<evidence type="ECO:0000256" key="1">
    <source>
        <dbReference type="PROSITE-ProRule" id="PRU00023"/>
    </source>
</evidence>
<dbReference type="InterPro" id="IPR003347">
    <property type="entry name" value="JmjC_dom"/>
</dbReference>
<dbReference type="PROSITE" id="PS51184">
    <property type="entry name" value="JMJC"/>
    <property type="match status" value="1"/>
</dbReference>
<dbReference type="SUPFAM" id="SSF48403">
    <property type="entry name" value="Ankyrin repeat"/>
    <property type="match status" value="1"/>
</dbReference>
<dbReference type="InterPro" id="IPR036770">
    <property type="entry name" value="Ankyrin_rpt-contain_sf"/>
</dbReference>
<organism evidence="3 4">
    <name type="scientific">Effrenium voratum</name>
    <dbReference type="NCBI Taxonomy" id="2562239"/>
    <lineage>
        <taxon>Eukaryota</taxon>
        <taxon>Sar</taxon>
        <taxon>Alveolata</taxon>
        <taxon>Dinophyceae</taxon>
        <taxon>Suessiales</taxon>
        <taxon>Symbiodiniaceae</taxon>
        <taxon>Effrenium</taxon>
    </lineage>
</organism>
<dbReference type="Gene3D" id="1.25.40.20">
    <property type="entry name" value="Ankyrin repeat-containing domain"/>
    <property type="match status" value="1"/>
</dbReference>
<dbReference type="EMBL" id="CAUJNA010003313">
    <property type="protein sequence ID" value="CAJ1398866.1"/>
    <property type="molecule type" value="Genomic_DNA"/>
</dbReference>
<evidence type="ECO:0000259" key="2">
    <source>
        <dbReference type="PROSITE" id="PS51184"/>
    </source>
</evidence>
<dbReference type="Proteomes" id="UP001178507">
    <property type="component" value="Unassembled WGS sequence"/>
</dbReference>
<feature type="repeat" description="ANK" evidence="1">
    <location>
        <begin position="179"/>
        <end position="211"/>
    </location>
</feature>
<dbReference type="SUPFAM" id="SSF51197">
    <property type="entry name" value="Clavaminate synthase-like"/>
    <property type="match status" value="1"/>
</dbReference>
<dbReference type="PROSITE" id="PS50088">
    <property type="entry name" value="ANK_REPEAT"/>
    <property type="match status" value="1"/>
</dbReference>
<proteinExistence type="predicted"/>
<reference evidence="3" key="1">
    <citation type="submission" date="2023-08" db="EMBL/GenBank/DDBJ databases">
        <authorList>
            <person name="Chen Y."/>
            <person name="Shah S."/>
            <person name="Dougan E. K."/>
            <person name="Thang M."/>
            <person name="Chan C."/>
        </authorList>
    </citation>
    <scope>NUCLEOTIDE SEQUENCE</scope>
</reference>
<accession>A0AA36J5J9</accession>
<dbReference type="InterPro" id="IPR041667">
    <property type="entry name" value="Cupin_8"/>
</dbReference>
<keyword evidence="1" id="KW-0040">ANK repeat</keyword>